<organism evidence="1 2">
    <name type="scientific">Leucogyrophana mollusca</name>
    <dbReference type="NCBI Taxonomy" id="85980"/>
    <lineage>
        <taxon>Eukaryota</taxon>
        <taxon>Fungi</taxon>
        <taxon>Dikarya</taxon>
        <taxon>Basidiomycota</taxon>
        <taxon>Agaricomycotina</taxon>
        <taxon>Agaricomycetes</taxon>
        <taxon>Agaricomycetidae</taxon>
        <taxon>Boletales</taxon>
        <taxon>Boletales incertae sedis</taxon>
        <taxon>Leucogyrophana</taxon>
    </lineage>
</organism>
<keyword evidence="2" id="KW-1185">Reference proteome</keyword>
<reference evidence="1" key="1">
    <citation type="journal article" date="2021" name="New Phytol.">
        <title>Evolutionary innovations through gain and loss of genes in the ectomycorrhizal Boletales.</title>
        <authorList>
            <person name="Wu G."/>
            <person name="Miyauchi S."/>
            <person name="Morin E."/>
            <person name="Kuo A."/>
            <person name="Drula E."/>
            <person name="Varga T."/>
            <person name="Kohler A."/>
            <person name="Feng B."/>
            <person name="Cao Y."/>
            <person name="Lipzen A."/>
            <person name="Daum C."/>
            <person name="Hundley H."/>
            <person name="Pangilinan J."/>
            <person name="Johnson J."/>
            <person name="Barry K."/>
            <person name="LaButti K."/>
            <person name="Ng V."/>
            <person name="Ahrendt S."/>
            <person name="Min B."/>
            <person name="Choi I.G."/>
            <person name="Park H."/>
            <person name="Plett J.M."/>
            <person name="Magnuson J."/>
            <person name="Spatafora J.W."/>
            <person name="Nagy L.G."/>
            <person name="Henrissat B."/>
            <person name="Grigoriev I.V."/>
            <person name="Yang Z.L."/>
            <person name="Xu J."/>
            <person name="Martin F.M."/>
        </authorList>
    </citation>
    <scope>NUCLEOTIDE SEQUENCE</scope>
    <source>
        <strain evidence="1">KUC20120723A-06</strain>
    </source>
</reference>
<gene>
    <name evidence="1" type="ORF">BV22DRAFT_1125599</name>
</gene>
<accession>A0ACB8BXV9</accession>
<dbReference type="Proteomes" id="UP000790709">
    <property type="component" value="Unassembled WGS sequence"/>
</dbReference>
<comment type="caution">
    <text evidence="1">The sequence shown here is derived from an EMBL/GenBank/DDBJ whole genome shotgun (WGS) entry which is preliminary data.</text>
</comment>
<dbReference type="EMBL" id="MU266339">
    <property type="protein sequence ID" value="KAH7929687.1"/>
    <property type="molecule type" value="Genomic_DNA"/>
</dbReference>
<evidence type="ECO:0000313" key="1">
    <source>
        <dbReference type="EMBL" id="KAH7929687.1"/>
    </source>
</evidence>
<sequence>MSISDLRSVACAQSTTFQNDNRLGPNSMQATPRAASCQAPSLPVSYSFGTLPRTKLNRSISPSHSSVAALSAANLLGLAGAHPEPPTSLAIDTDATPRVSDDCFHGSYTSMFDEYIQVPTYEPNLHYHYPPSGPLDAIDYERSSAPGSDYSSSSSNSSLSNLFLPEPYISPPRLRAEVFPNPTSTCSSHSSTPSSAPSSPSFKMTGIASVWPPESRANLIFKIPLHDSAEFGPSPFNNSVDGLSGEDSYDITKPSADHIEPRRPGNDFAVGQALVFDRKTLGGWPGLPSDGPHHCATLT</sequence>
<evidence type="ECO:0000313" key="2">
    <source>
        <dbReference type="Proteomes" id="UP000790709"/>
    </source>
</evidence>
<protein>
    <submittedName>
        <fullName evidence="1">Uncharacterized protein</fullName>
    </submittedName>
</protein>
<name>A0ACB8BXV9_9AGAM</name>
<proteinExistence type="predicted"/>